<reference evidence="7" key="3">
    <citation type="submission" date="2025-09" db="UniProtKB">
        <authorList>
            <consortium name="Ensembl"/>
        </authorList>
    </citation>
    <scope>IDENTIFICATION</scope>
</reference>
<feature type="domain" description="Major facilitator superfamily (MFS) profile" evidence="6">
    <location>
        <begin position="95"/>
        <end position="504"/>
    </location>
</feature>
<evidence type="ECO:0000256" key="3">
    <source>
        <dbReference type="ARBA" id="ARBA00022989"/>
    </source>
</evidence>
<dbReference type="PROSITE" id="PS00216">
    <property type="entry name" value="SUGAR_TRANSPORT_1"/>
    <property type="match status" value="1"/>
</dbReference>
<proteinExistence type="predicted"/>
<feature type="transmembrane region" description="Helical" evidence="5">
    <location>
        <begin position="189"/>
        <end position="209"/>
    </location>
</feature>
<name>A0A8C5I3P7_GOUWI</name>
<evidence type="ECO:0000313" key="8">
    <source>
        <dbReference type="Proteomes" id="UP000694680"/>
    </source>
</evidence>
<evidence type="ECO:0000259" key="6">
    <source>
        <dbReference type="PROSITE" id="PS50850"/>
    </source>
</evidence>
<dbReference type="InterPro" id="IPR036259">
    <property type="entry name" value="MFS_trans_sf"/>
</dbReference>
<feature type="transmembrane region" description="Helical" evidence="5">
    <location>
        <begin position="334"/>
        <end position="351"/>
    </location>
</feature>
<feature type="transmembrane region" description="Helical" evidence="5">
    <location>
        <begin position="251"/>
        <end position="271"/>
    </location>
</feature>
<gene>
    <name evidence="7" type="primary">LOC114482161</name>
</gene>
<evidence type="ECO:0000256" key="1">
    <source>
        <dbReference type="ARBA" id="ARBA00004141"/>
    </source>
</evidence>
<dbReference type="Gene3D" id="1.20.1250.20">
    <property type="entry name" value="MFS general substrate transporter like domains"/>
    <property type="match status" value="1"/>
</dbReference>
<evidence type="ECO:0000256" key="5">
    <source>
        <dbReference type="SAM" id="Phobius"/>
    </source>
</evidence>
<dbReference type="Pfam" id="PF07690">
    <property type="entry name" value="MFS_1"/>
    <property type="match status" value="1"/>
</dbReference>
<comment type="subcellular location">
    <subcellularLocation>
        <location evidence="1">Membrane</location>
        <topology evidence="1">Multi-pass membrane protein</topology>
    </subcellularLocation>
</comment>
<dbReference type="Ensembl" id="ENSGWIT00000057898.1">
    <property type="protein sequence ID" value="ENSGWIP00000053695.1"/>
    <property type="gene ID" value="ENSGWIG00000025784.1"/>
</dbReference>
<evidence type="ECO:0000313" key="7">
    <source>
        <dbReference type="Ensembl" id="ENSGWIP00000053695.1"/>
    </source>
</evidence>
<dbReference type="InterPro" id="IPR020846">
    <property type="entry name" value="MFS_dom"/>
</dbReference>
<dbReference type="InterPro" id="IPR011701">
    <property type="entry name" value="MFS"/>
</dbReference>
<keyword evidence="4 5" id="KW-0472">Membrane</keyword>
<feature type="transmembrane region" description="Helical" evidence="5">
    <location>
        <begin position="141"/>
        <end position="158"/>
    </location>
</feature>
<dbReference type="PANTHER" id="PTHR24064">
    <property type="entry name" value="SOLUTE CARRIER FAMILY 22 MEMBER"/>
    <property type="match status" value="1"/>
</dbReference>
<dbReference type="GO" id="GO:0022857">
    <property type="term" value="F:transmembrane transporter activity"/>
    <property type="evidence" value="ECO:0007669"/>
    <property type="project" value="InterPro"/>
</dbReference>
<evidence type="ECO:0000256" key="4">
    <source>
        <dbReference type="ARBA" id="ARBA00023136"/>
    </source>
</evidence>
<dbReference type="PROSITE" id="PS50850">
    <property type="entry name" value="MFS"/>
    <property type="match status" value="1"/>
</dbReference>
<keyword evidence="2 5" id="KW-0812">Transmembrane</keyword>
<dbReference type="GO" id="GO:0016020">
    <property type="term" value="C:membrane"/>
    <property type="evidence" value="ECO:0007669"/>
    <property type="project" value="UniProtKB-SubCell"/>
</dbReference>
<dbReference type="InterPro" id="IPR005829">
    <property type="entry name" value="Sugar_transporter_CS"/>
</dbReference>
<protein>
    <submittedName>
        <fullName evidence="7">Solute carrier family 22 member 13-like</fullName>
    </submittedName>
</protein>
<feature type="transmembrane region" description="Helical" evidence="5">
    <location>
        <begin position="391"/>
        <end position="410"/>
    </location>
</feature>
<keyword evidence="8" id="KW-1185">Reference proteome</keyword>
<feature type="transmembrane region" description="Helical" evidence="5">
    <location>
        <begin position="452"/>
        <end position="470"/>
    </location>
</feature>
<feature type="transmembrane region" description="Helical" evidence="5">
    <location>
        <begin position="363"/>
        <end position="384"/>
    </location>
</feature>
<dbReference type="Proteomes" id="UP000694680">
    <property type="component" value="Chromosome 20"/>
</dbReference>
<feature type="transmembrane region" description="Helical" evidence="5">
    <location>
        <begin position="21"/>
        <end position="44"/>
    </location>
</feature>
<accession>A0A8C5I3P7</accession>
<feature type="transmembrane region" description="Helical" evidence="5">
    <location>
        <begin position="476"/>
        <end position="499"/>
    </location>
</feature>
<sequence length="516" mass="56926">MSDFGRILKEIGAFGVYQKRLVAVLFIPSIFTAFDLIGQVFLALSFPHHCNTDWILERGTNLSEQKQLNLTIPLNQDGTIESCQMFTPVDWDLETIETYRINTTIGCINGSDFEKPQGSLTLVTEFDLVCEQSSLIQTSQSIYMAGLLIGALVTGQIADRFGRRFVVLLSLLLLLLFGVGSAFSPNFYVYMVFKLASGFSVSGITANAFVIGGEWSDASKFAFCTAICHSSFPLGLMILPGIAYLIPNWRILQLVLFSPLILVVALFYWVLPESARWLITQGKKKEAIQLIKRAAKVNGRNVPEELLEKLEVEGTAKSGTILDIFRASYLRKRAIILSFIWFGTSLMYYGLSLNVGDFGLDIYLTQFIFGLVELPARLGTLPFLQYFGRRVCQAATLFFGGLACLGILVVPKDLPVVTTVVAVLGKFAASGTFTIVYIYTAELYPTIIRQNGIGLNSMFARVAGILAPLVRLLNVYHYTIPMLIYGIVPIIAGGLSLLLPETLTRSSRITQNNGGL</sequence>
<keyword evidence="3 5" id="KW-1133">Transmembrane helix</keyword>
<organism evidence="7 8">
    <name type="scientific">Gouania willdenowi</name>
    <name type="common">Blunt-snouted clingfish</name>
    <name type="synonym">Lepadogaster willdenowi</name>
    <dbReference type="NCBI Taxonomy" id="441366"/>
    <lineage>
        <taxon>Eukaryota</taxon>
        <taxon>Metazoa</taxon>
        <taxon>Chordata</taxon>
        <taxon>Craniata</taxon>
        <taxon>Vertebrata</taxon>
        <taxon>Euteleostomi</taxon>
        <taxon>Actinopterygii</taxon>
        <taxon>Neopterygii</taxon>
        <taxon>Teleostei</taxon>
        <taxon>Neoteleostei</taxon>
        <taxon>Acanthomorphata</taxon>
        <taxon>Ovalentaria</taxon>
        <taxon>Blenniimorphae</taxon>
        <taxon>Blenniiformes</taxon>
        <taxon>Gobiesocoidei</taxon>
        <taxon>Gobiesocidae</taxon>
        <taxon>Gobiesocinae</taxon>
        <taxon>Gouania</taxon>
    </lineage>
</organism>
<feature type="transmembrane region" description="Helical" evidence="5">
    <location>
        <begin position="221"/>
        <end position="245"/>
    </location>
</feature>
<dbReference type="AlphaFoldDB" id="A0A8C5I3P7"/>
<feature type="transmembrane region" description="Helical" evidence="5">
    <location>
        <begin position="165"/>
        <end position="183"/>
    </location>
</feature>
<evidence type="ECO:0000256" key="2">
    <source>
        <dbReference type="ARBA" id="ARBA00022692"/>
    </source>
</evidence>
<reference evidence="7" key="2">
    <citation type="submission" date="2025-08" db="UniProtKB">
        <authorList>
            <consortium name="Ensembl"/>
        </authorList>
    </citation>
    <scope>IDENTIFICATION</scope>
</reference>
<feature type="transmembrane region" description="Helical" evidence="5">
    <location>
        <begin position="416"/>
        <end position="440"/>
    </location>
</feature>
<dbReference type="SUPFAM" id="SSF103473">
    <property type="entry name" value="MFS general substrate transporter"/>
    <property type="match status" value="1"/>
</dbReference>
<reference evidence="7" key="1">
    <citation type="submission" date="2020-06" db="EMBL/GenBank/DDBJ databases">
        <authorList>
            <consortium name="Wellcome Sanger Institute Data Sharing"/>
        </authorList>
    </citation>
    <scope>NUCLEOTIDE SEQUENCE [LARGE SCALE GENOMIC DNA]</scope>
</reference>